<evidence type="ECO:0000256" key="1">
    <source>
        <dbReference type="SAM" id="Coils"/>
    </source>
</evidence>
<evidence type="ECO:0000313" key="2">
    <source>
        <dbReference type="EMBL" id="KAH3705329.1"/>
    </source>
</evidence>
<feature type="coiled-coil region" evidence="1">
    <location>
        <begin position="242"/>
        <end position="269"/>
    </location>
</feature>
<dbReference type="EMBL" id="JAIWYP010000015">
    <property type="protein sequence ID" value="KAH3705329.1"/>
    <property type="molecule type" value="Genomic_DNA"/>
</dbReference>
<evidence type="ECO:0000313" key="3">
    <source>
        <dbReference type="Proteomes" id="UP000828390"/>
    </source>
</evidence>
<accession>A0A9D3YQT1</accession>
<dbReference type="Proteomes" id="UP000828390">
    <property type="component" value="Unassembled WGS sequence"/>
</dbReference>
<reference evidence="2" key="2">
    <citation type="submission" date="2020-11" db="EMBL/GenBank/DDBJ databases">
        <authorList>
            <person name="McCartney M.A."/>
            <person name="Auch B."/>
            <person name="Kono T."/>
            <person name="Mallez S."/>
            <person name="Becker A."/>
            <person name="Gohl D.M."/>
            <person name="Silverstein K.A.T."/>
            <person name="Koren S."/>
            <person name="Bechman K.B."/>
            <person name="Herman A."/>
            <person name="Abrahante J.E."/>
            <person name="Garbe J."/>
        </authorList>
    </citation>
    <scope>NUCLEOTIDE SEQUENCE</scope>
    <source>
        <strain evidence="2">Duluth1</strain>
        <tissue evidence="2">Whole animal</tissue>
    </source>
</reference>
<protein>
    <submittedName>
        <fullName evidence="2">Uncharacterized protein</fullName>
    </submittedName>
</protein>
<gene>
    <name evidence="2" type="ORF">DPMN_080398</name>
</gene>
<keyword evidence="1" id="KW-0175">Coiled coil</keyword>
<comment type="caution">
    <text evidence="2">The sequence shown here is derived from an EMBL/GenBank/DDBJ whole genome shotgun (WGS) entry which is preliminary data.</text>
</comment>
<sequence length="343" mass="39058">MDVQLFEIPGKLLSLSETLSADTEIKGYVSTVVTDANDSVQSFNDMMNSEYQELSKQTYLFCNTDDILLVNWEELKHAVTNMLNAVKAFMDKIKSSEKRIHSYIKQCRASAVEKGPQVDLLRSSKDYMEMKIPELQRIIETLKNEERQYDEEARRFDRRASKLEDEEEERTEAGVWSFEAFTLGSLLFARFTLGGSLVVCTAGGLLAGLNLAKAKDCRTAAKRYSNMAKEKSKTADIITESKMTTEKEIKTLENDIDALIKDANTLAEITAEMFKFIDVLAQIESAFQDEELALEDAILYSSSFRLNQIVFRNMPEGCQIKFEDLKMRLENTRTVLQQYGIVP</sequence>
<keyword evidence="3" id="KW-1185">Reference proteome</keyword>
<dbReference type="Gene3D" id="1.20.1170.10">
    <property type="match status" value="1"/>
</dbReference>
<dbReference type="AlphaFoldDB" id="A0A9D3YQT1"/>
<proteinExistence type="predicted"/>
<reference evidence="2" key="1">
    <citation type="journal article" date="2019" name="bioRxiv">
        <title>The Genome of the Zebra Mussel, Dreissena polymorpha: A Resource for Invasive Species Research.</title>
        <authorList>
            <person name="McCartney M.A."/>
            <person name="Auch B."/>
            <person name="Kono T."/>
            <person name="Mallez S."/>
            <person name="Zhang Y."/>
            <person name="Obille A."/>
            <person name="Becker A."/>
            <person name="Abrahante J.E."/>
            <person name="Garbe J."/>
            <person name="Badalamenti J.P."/>
            <person name="Herman A."/>
            <person name="Mangelson H."/>
            <person name="Liachko I."/>
            <person name="Sullivan S."/>
            <person name="Sone E.D."/>
            <person name="Koren S."/>
            <person name="Silverstein K.A.T."/>
            <person name="Beckman K.B."/>
            <person name="Gohl D.M."/>
        </authorList>
    </citation>
    <scope>NUCLEOTIDE SEQUENCE</scope>
    <source>
        <strain evidence="2">Duluth1</strain>
        <tissue evidence="2">Whole animal</tissue>
    </source>
</reference>
<organism evidence="2 3">
    <name type="scientific">Dreissena polymorpha</name>
    <name type="common">Zebra mussel</name>
    <name type="synonym">Mytilus polymorpha</name>
    <dbReference type="NCBI Taxonomy" id="45954"/>
    <lineage>
        <taxon>Eukaryota</taxon>
        <taxon>Metazoa</taxon>
        <taxon>Spiralia</taxon>
        <taxon>Lophotrochozoa</taxon>
        <taxon>Mollusca</taxon>
        <taxon>Bivalvia</taxon>
        <taxon>Autobranchia</taxon>
        <taxon>Heteroconchia</taxon>
        <taxon>Euheterodonta</taxon>
        <taxon>Imparidentia</taxon>
        <taxon>Neoheterodontei</taxon>
        <taxon>Myida</taxon>
        <taxon>Dreissenoidea</taxon>
        <taxon>Dreissenidae</taxon>
        <taxon>Dreissena</taxon>
    </lineage>
</organism>
<feature type="coiled-coil region" evidence="1">
    <location>
        <begin position="132"/>
        <end position="166"/>
    </location>
</feature>
<name>A0A9D3YQT1_DREPO</name>